<dbReference type="AlphaFoldDB" id="A0A078AE81"/>
<sequence>MQEGHQNPKLSNPFMNLQGYSGYGGYQQQPRSMSFQSYPEIENQQISGRSERFGSHSELLQSNIISQHLPHQYNQFQLPQHQFIDFPQNQYQMGQNMGFLPKNSQSYQNNQHPIKHTSLFASYQQNKIERAPEFMTVTVIPLEAHLNPYDMMVEVNSDIDKNLKQIFANQKYWQPVFANHSPLIPPHFSLKCEGYQFPKNPNALPVEQFCVSHFFGPLVVALQTETAPPVLKNFYPSFLDFLRAINEEEGRNYPPPPIPSILNNPPFLPTTGDDINMPQRFDIQFMTQNLVRVLQESSLETFQKRLELYLKSINPIIFYIYRYKTSFCANKSKDHDWNFCVYAHKPFDFRRPPDKIYYLPEKCKNYNQETGQGCREDCQFSHTTFERLYHPNQYKTNPCQQFGKKRKTCQKGELCAFVHYEYEQRHIPSCDKMILFERLKRLINQGFQQSGLHFIILPNLPEMTEEELRHLQRITEQQATNIPINNLSTNTSSQIVNNQAKFEISSPLMNNFATSNGNLQYQNDFSILELASLSLKSKAFTPSYKKASSCNSQPDDYHGLELINQSPEKISEIDVDKISLELRNIQPEHLMIQPKSPIRHQSSSQTNLNYQYLIEAQELTCKQNDDDQESEMYQVIMKSKDLIKPHEDSQTRTSSRFQQFFDKMATSDDQSRKGTENSNLASYDENAAEEEEHEDNDGADDVFHRDIFQMNIENIGINYLKDQHSDF</sequence>
<dbReference type="InterPro" id="IPR000571">
    <property type="entry name" value="Znf_CCCH"/>
</dbReference>
<dbReference type="Proteomes" id="UP000039865">
    <property type="component" value="Unassembled WGS sequence"/>
</dbReference>
<evidence type="ECO:0000256" key="4">
    <source>
        <dbReference type="PROSITE-ProRule" id="PRU00723"/>
    </source>
</evidence>
<feature type="compositionally biased region" description="Acidic residues" evidence="5">
    <location>
        <begin position="686"/>
        <end position="699"/>
    </location>
</feature>
<evidence type="ECO:0000256" key="2">
    <source>
        <dbReference type="ARBA" id="ARBA00022771"/>
    </source>
</evidence>
<dbReference type="PANTHER" id="PTHR14493">
    <property type="entry name" value="UNKEMPT FAMILY MEMBER"/>
    <property type="match status" value="1"/>
</dbReference>
<dbReference type="OrthoDB" id="20534at2759"/>
<accession>A0A078AE81</accession>
<proteinExistence type="predicted"/>
<dbReference type="PROSITE" id="PS50103">
    <property type="entry name" value="ZF_C3H1"/>
    <property type="match status" value="1"/>
</dbReference>
<feature type="compositionally biased region" description="Basic and acidic residues" evidence="5">
    <location>
        <begin position="665"/>
        <end position="675"/>
    </location>
</feature>
<evidence type="ECO:0000256" key="1">
    <source>
        <dbReference type="ARBA" id="ARBA00022723"/>
    </source>
</evidence>
<dbReference type="GO" id="GO:0008270">
    <property type="term" value="F:zinc ion binding"/>
    <property type="evidence" value="ECO:0007669"/>
    <property type="project" value="UniProtKB-KW"/>
</dbReference>
<gene>
    <name evidence="7" type="primary">Contig2751.g2951</name>
    <name evidence="7" type="ORF">STYLEM_9500</name>
</gene>
<dbReference type="InterPro" id="IPR045234">
    <property type="entry name" value="Unkempt-like"/>
</dbReference>
<evidence type="ECO:0000313" key="8">
    <source>
        <dbReference type="Proteomes" id="UP000039865"/>
    </source>
</evidence>
<protein>
    <submittedName>
        <fullName evidence="7">Ccch-type zinc finger protein</fullName>
    </submittedName>
</protein>
<feature type="zinc finger region" description="C3H1-type" evidence="4">
    <location>
        <begin position="393"/>
        <end position="422"/>
    </location>
</feature>
<feature type="region of interest" description="Disordered" evidence="5">
    <location>
        <begin position="664"/>
        <end position="699"/>
    </location>
</feature>
<dbReference type="InParanoid" id="A0A078AE81"/>
<feature type="domain" description="C3H1-type" evidence="6">
    <location>
        <begin position="393"/>
        <end position="422"/>
    </location>
</feature>
<organism evidence="7 8">
    <name type="scientific">Stylonychia lemnae</name>
    <name type="common">Ciliate</name>
    <dbReference type="NCBI Taxonomy" id="5949"/>
    <lineage>
        <taxon>Eukaryota</taxon>
        <taxon>Sar</taxon>
        <taxon>Alveolata</taxon>
        <taxon>Ciliophora</taxon>
        <taxon>Intramacronucleata</taxon>
        <taxon>Spirotrichea</taxon>
        <taxon>Stichotrichia</taxon>
        <taxon>Sporadotrichida</taxon>
        <taxon>Oxytrichidae</taxon>
        <taxon>Stylonychinae</taxon>
        <taxon>Stylonychia</taxon>
    </lineage>
</organism>
<keyword evidence="8" id="KW-1185">Reference proteome</keyword>
<keyword evidence="1 4" id="KW-0479">Metal-binding</keyword>
<dbReference type="EMBL" id="CCKQ01009035">
    <property type="protein sequence ID" value="CDW80500.1"/>
    <property type="molecule type" value="Genomic_DNA"/>
</dbReference>
<name>A0A078AE81_STYLE</name>
<evidence type="ECO:0000256" key="3">
    <source>
        <dbReference type="ARBA" id="ARBA00022833"/>
    </source>
</evidence>
<evidence type="ECO:0000313" key="7">
    <source>
        <dbReference type="EMBL" id="CDW80500.1"/>
    </source>
</evidence>
<keyword evidence="2 4" id="KW-0863">Zinc-finger</keyword>
<evidence type="ECO:0000256" key="5">
    <source>
        <dbReference type="SAM" id="MobiDB-lite"/>
    </source>
</evidence>
<evidence type="ECO:0000259" key="6">
    <source>
        <dbReference type="PROSITE" id="PS50103"/>
    </source>
</evidence>
<dbReference type="SMART" id="SM00356">
    <property type="entry name" value="ZnF_C3H1"/>
    <property type="match status" value="2"/>
</dbReference>
<reference evidence="7 8" key="1">
    <citation type="submission" date="2014-06" db="EMBL/GenBank/DDBJ databases">
        <authorList>
            <person name="Swart Estienne"/>
        </authorList>
    </citation>
    <scope>NUCLEOTIDE SEQUENCE [LARGE SCALE GENOMIC DNA]</scope>
    <source>
        <strain evidence="7 8">130c</strain>
    </source>
</reference>
<keyword evidence="3 4" id="KW-0862">Zinc</keyword>